<feature type="coiled-coil region" evidence="1">
    <location>
        <begin position="180"/>
        <end position="209"/>
    </location>
</feature>
<sequence>MGQPGATERLQRASPSYCTYLKLKSLPQNAPEFDVDETGLLRLEVGEHFCRVKTADGGLCGAKLGRDYNLRSHVESVHQTATKKPDKRRYFDAAVLREAEVFYARLLEGHEVPEEHVRAENETARTSPPKRKSTVIDLTAEDANPNINSTGPSRPKKKRPNKSSTSVVPLQKEQELEFELRKIALQKKMHAAELRELELQRRLAALKKN</sequence>
<accession>A0A9P3CAK4</accession>
<keyword evidence="4" id="KW-1185">Reference proteome</keyword>
<organism evidence="3 4">
    <name type="scientific">Cercospora kikuchii</name>
    <dbReference type="NCBI Taxonomy" id="84275"/>
    <lineage>
        <taxon>Eukaryota</taxon>
        <taxon>Fungi</taxon>
        <taxon>Dikarya</taxon>
        <taxon>Ascomycota</taxon>
        <taxon>Pezizomycotina</taxon>
        <taxon>Dothideomycetes</taxon>
        <taxon>Dothideomycetidae</taxon>
        <taxon>Mycosphaerellales</taxon>
        <taxon>Mycosphaerellaceae</taxon>
        <taxon>Cercospora</taxon>
    </lineage>
</organism>
<dbReference type="Proteomes" id="UP000825890">
    <property type="component" value="Unassembled WGS sequence"/>
</dbReference>
<proteinExistence type="predicted"/>
<feature type="region of interest" description="Disordered" evidence="2">
    <location>
        <begin position="114"/>
        <end position="171"/>
    </location>
</feature>
<evidence type="ECO:0000256" key="2">
    <source>
        <dbReference type="SAM" id="MobiDB-lite"/>
    </source>
</evidence>
<evidence type="ECO:0000313" key="4">
    <source>
        <dbReference type="Proteomes" id="UP000825890"/>
    </source>
</evidence>
<evidence type="ECO:0000256" key="1">
    <source>
        <dbReference type="SAM" id="Coils"/>
    </source>
</evidence>
<feature type="compositionally biased region" description="Basic and acidic residues" evidence="2">
    <location>
        <begin position="114"/>
        <end position="123"/>
    </location>
</feature>
<reference evidence="3 4" key="1">
    <citation type="submission" date="2021-01" db="EMBL/GenBank/DDBJ databases">
        <title>Cercospora kikuchii MAFF 305040 whole genome shotgun sequence.</title>
        <authorList>
            <person name="Kashiwa T."/>
            <person name="Suzuki T."/>
        </authorList>
    </citation>
    <scope>NUCLEOTIDE SEQUENCE [LARGE SCALE GENOMIC DNA]</scope>
    <source>
        <strain evidence="3 4">MAFF 305040</strain>
    </source>
</reference>
<dbReference type="OrthoDB" id="3644344at2759"/>
<comment type="caution">
    <text evidence="3">The sequence shown here is derived from an EMBL/GenBank/DDBJ whole genome shotgun (WGS) entry which is preliminary data.</text>
</comment>
<keyword evidence="1" id="KW-0175">Coiled coil</keyword>
<evidence type="ECO:0000313" key="3">
    <source>
        <dbReference type="EMBL" id="GIZ37822.1"/>
    </source>
</evidence>
<dbReference type="GeneID" id="68286830"/>
<protein>
    <submittedName>
        <fullName evidence="3">Uncharacterized protein</fullName>
    </submittedName>
</protein>
<gene>
    <name evidence="3" type="ORF">CKM354_000125500</name>
</gene>
<name>A0A9P3CAK4_9PEZI</name>
<dbReference type="EMBL" id="BOLY01000001">
    <property type="protein sequence ID" value="GIZ37822.1"/>
    <property type="molecule type" value="Genomic_DNA"/>
</dbReference>
<dbReference type="RefSeq" id="XP_044652309.1">
    <property type="nucleotide sequence ID" value="XM_044796374.1"/>
</dbReference>
<dbReference type="AlphaFoldDB" id="A0A9P3CAK4"/>